<sequence>MVAAVSALLLVGVLSGSARADEEESDQASVLAEQAISLIANDAGDARVAERIDDALMAPEKEGVDLALVRQALDVVERPGRTEAADERAEALLLDALGGKLPSAPKTGTFATGTETGTSTVLGEFRPARGVSDTGDAVLLGLAGAATVGGLWLSHRLRPPHTIRQLEHTTAEEVER</sequence>
<name>V9Z4C1_9ACTN</name>
<gene>
    <name evidence="2" type="ORF">pFRL3_196</name>
</gene>
<keyword evidence="1" id="KW-0732">Signal</keyword>
<keyword evidence="2" id="KW-0614">Plasmid</keyword>
<dbReference type="RefSeq" id="WP_024126354.1">
    <property type="nucleotide sequence ID" value="NC_023283.1"/>
</dbReference>
<feature type="signal peptide" evidence="1">
    <location>
        <begin position="1"/>
        <end position="20"/>
    </location>
</feature>
<dbReference type="EMBL" id="KF602048">
    <property type="protein sequence ID" value="AHE38973.1"/>
    <property type="molecule type" value="Genomic_DNA"/>
</dbReference>
<proteinExistence type="predicted"/>
<organism evidence="2">
    <name type="scientific">Streptomyces sp. FR1</name>
    <dbReference type="NCBI Taxonomy" id="349971"/>
    <lineage>
        <taxon>Bacteria</taxon>
        <taxon>Bacillati</taxon>
        <taxon>Actinomycetota</taxon>
        <taxon>Actinomycetes</taxon>
        <taxon>Kitasatosporales</taxon>
        <taxon>Streptomycetaceae</taxon>
        <taxon>Streptomyces</taxon>
    </lineage>
</organism>
<accession>V9Z4C1</accession>
<protein>
    <recommendedName>
        <fullName evidence="3">Secreted protein</fullName>
    </recommendedName>
</protein>
<dbReference type="AlphaFoldDB" id="V9Z4C1"/>
<evidence type="ECO:0000313" key="2">
    <source>
        <dbReference type="EMBL" id="AHE38973.1"/>
    </source>
</evidence>
<feature type="chain" id="PRO_5004784517" description="Secreted protein" evidence="1">
    <location>
        <begin position="21"/>
        <end position="176"/>
    </location>
</feature>
<geneLocation type="plasmid" evidence="2">
    <name>pFRL3</name>
</geneLocation>
<evidence type="ECO:0000256" key="1">
    <source>
        <dbReference type="SAM" id="SignalP"/>
    </source>
</evidence>
<reference evidence="2" key="1">
    <citation type="submission" date="2013-09" db="EMBL/GenBank/DDBJ databases">
        <title>Complete nucleotide sequence of Streptomyces linear plasmid pFRL3.</title>
        <authorList>
            <person name="Chen Z."/>
            <person name="Fang P."/>
            <person name="Qin Z."/>
        </authorList>
    </citation>
    <scope>NUCLEOTIDE SEQUENCE</scope>
    <source>
        <plasmid evidence="2">pFRL3</plasmid>
    </source>
</reference>
<evidence type="ECO:0008006" key="3">
    <source>
        <dbReference type="Google" id="ProtNLM"/>
    </source>
</evidence>